<comment type="similarity">
    <text evidence="2">Belongs to the CD36 family.</text>
</comment>
<evidence type="ECO:0000256" key="7">
    <source>
        <dbReference type="ARBA" id="ARBA00023180"/>
    </source>
</evidence>
<accession>A0A7R9H6N7</accession>
<gene>
    <name evidence="9" type="ORF">TCEB3V08_LOCUS10827</name>
</gene>
<evidence type="ECO:0000313" key="9">
    <source>
        <dbReference type="EMBL" id="CAD7411177.1"/>
    </source>
</evidence>
<dbReference type="PANTHER" id="PTHR11923">
    <property type="entry name" value="SCAVENGER RECEPTOR CLASS B TYPE-1 SR-B1"/>
    <property type="match status" value="1"/>
</dbReference>
<proteinExistence type="inferred from homology"/>
<evidence type="ECO:0000256" key="1">
    <source>
        <dbReference type="ARBA" id="ARBA00004236"/>
    </source>
</evidence>
<evidence type="ECO:0000256" key="8">
    <source>
        <dbReference type="SAM" id="Phobius"/>
    </source>
</evidence>
<reference evidence="9" key="1">
    <citation type="submission" date="2020-11" db="EMBL/GenBank/DDBJ databases">
        <authorList>
            <person name="Tran Van P."/>
        </authorList>
    </citation>
    <scope>NUCLEOTIDE SEQUENCE</scope>
</reference>
<organism evidence="9">
    <name type="scientific">Timema cristinae</name>
    <name type="common">Walking stick</name>
    <dbReference type="NCBI Taxonomy" id="61476"/>
    <lineage>
        <taxon>Eukaryota</taxon>
        <taxon>Metazoa</taxon>
        <taxon>Ecdysozoa</taxon>
        <taxon>Arthropoda</taxon>
        <taxon>Hexapoda</taxon>
        <taxon>Insecta</taxon>
        <taxon>Pterygota</taxon>
        <taxon>Neoptera</taxon>
        <taxon>Polyneoptera</taxon>
        <taxon>Phasmatodea</taxon>
        <taxon>Timematodea</taxon>
        <taxon>Timematoidea</taxon>
        <taxon>Timematidae</taxon>
        <taxon>Timema</taxon>
    </lineage>
</organism>
<dbReference type="PANTHER" id="PTHR11923:SF93">
    <property type="entry name" value="GH07959P-RELATED"/>
    <property type="match status" value="1"/>
</dbReference>
<dbReference type="GO" id="GO:0005886">
    <property type="term" value="C:plasma membrane"/>
    <property type="evidence" value="ECO:0007669"/>
    <property type="project" value="UniProtKB-SubCell"/>
</dbReference>
<dbReference type="GO" id="GO:0005737">
    <property type="term" value="C:cytoplasm"/>
    <property type="evidence" value="ECO:0007669"/>
    <property type="project" value="TreeGrafter"/>
</dbReference>
<name>A0A7R9H6N7_TIMCR</name>
<dbReference type="InterPro" id="IPR002159">
    <property type="entry name" value="CD36_fam"/>
</dbReference>
<dbReference type="Pfam" id="PF01130">
    <property type="entry name" value="CD36"/>
    <property type="match status" value="2"/>
</dbReference>
<keyword evidence="6 8" id="KW-0472">Membrane</keyword>
<keyword evidence="4 8" id="KW-0812">Transmembrane</keyword>
<evidence type="ECO:0000256" key="3">
    <source>
        <dbReference type="ARBA" id="ARBA00022475"/>
    </source>
</evidence>
<evidence type="ECO:0000256" key="6">
    <source>
        <dbReference type="ARBA" id="ARBA00023136"/>
    </source>
</evidence>
<evidence type="ECO:0000256" key="5">
    <source>
        <dbReference type="ARBA" id="ARBA00022989"/>
    </source>
</evidence>
<dbReference type="AlphaFoldDB" id="A0A7R9H6N7"/>
<dbReference type="GO" id="GO:0005044">
    <property type="term" value="F:scavenger receptor activity"/>
    <property type="evidence" value="ECO:0007669"/>
    <property type="project" value="TreeGrafter"/>
</dbReference>
<keyword evidence="7" id="KW-0325">Glycoprotein</keyword>
<dbReference type="EMBL" id="OC322072">
    <property type="protein sequence ID" value="CAD7411177.1"/>
    <property type="molecule type" value="Genomic_DNA"/>
</dbReference>
<feature type="transmembrane region" description="Helical" evidence="8">
    <location>
        <begin position="201"/>
        <end position="226"/>
    </location>
</feature>
<evidence type="ECO:0000256" key="4">
    <source>
        <dbReference type="ARBA" id="ARBA00022692"/>
    </source>
</evidence>
<keyword evidence="5 8" id="KW-1133">Transmembrane helix</keyword>
<protein>
    <submittedName>
        <fullName evidence="9">Uncharacterized protein</fullName>
    </submittedName>
</protein>
<keyword evidence="3" id="KW-1003">Cell membrane</keyword>
<comment type="subcellular location">
    <subcellularLocation>
        <location evidence="1">Cell membrane</location>
    </subcellularLocation>
</comment>
<sequence length="269" mass="29408">MTTWCFRSIALDYCDDVEVSGARGYRYKAGASILDNGTLDPSTACFCGGRCSPVGVLNVSSCRFGSPAFVSYPHFYLGDQYYLQQVEGLSPDKDRHEFYVTLEPSAVKGYISVDGRIYSSPMASLVLTDSSLLTVNIQTSGIPLDVAARVQVNILLEDRPNVALYEGIPTLYMPVIWFEARGTVTADEVSSLAPLAALPTFVLACSLTILALGALLVAGVAMYCWFHPETSAHFLERRCRKRTATKPDQSLSPLVKDNKKPESIVLKVK</sequence>
<evidence type="ECO:0000256" key="2">
    <source>
        <dbReference type="ARBA" id="ARBA00010532"/>
    </source>
</evidence>